<comment type="caution">
    <text evidence="1">The sequence shown here is derived from an EMBL/GenBank/DDBJ whole genome shotgun (WGS) entry which is preliminary data.</text>
</comment>
<gene>
    <name evidence="1" type="ORF">SDC9_118367</name>
</gene>
<organism evidence="1">
    <name type="scientific">bioreactor metagenome</name>
    <dbReference type="NCBI Taxonomy" id="1076179"/>
    <lineage>
        <taxon>unclassified sequences</taxon>
        <taxon>metagenomes</taxon>
        <taxon>ecological metagenomes</taxon>
    </lineage>
</organism>
<proteinExistence type="predicted"/>
<reference evidence="1" key="1">
    <citation type="submission" date="2019-08" db="EMBL/GenBank/DDBJ databases">
        <authorList>
            <person name="Kucharzyk K."/>
            <person name="Murdoch R.W."/>
            <person name="Higgins S."/>
            <person name="Loffler F."/>
        </authorList>
    </citation>
    <scope>NUCLEOTIDE SEQUENCE</scope>
</reference>
<evidence type="ECO:0000313" key="1">
    <source>
        <dbReference type="EMBL" id="MPM71402.1"/>
    </source>
</evidence>
<sequence>MHVLRADLDLAAANGLHGGGDIHGGYADHDLRGRVLHQCLQFRDQLRRFLRGLIHLPVAGNDGFTHILYTP</sequence>
<dbReference type="EMBL" id="VSSQ01024093">
    <property type="protein sequence ID" value="MPM71402.1"/>
    <property type="molecule type" value="Genomic_DNA"/>
</dbReference>
<protein>
    <submittedName>
        <fullName evidence="1">Uncharacterized protein</fullName>
    </submittedName>
</protein>
<accession>A0A645C1B4</accession>
<name>A0A645C1B4_9ZZZZ</name>
<dbReference type="AlphaFoldDB" id="A0A645C1B4"/>